<feature type="transmembrane region" description="Helical" evidence="1">
    <location>
        <begin position="77"/>
        <end position="98"/>
    </location>
</feature>
<evidence type="ECO:0008006" key="4">
    <source>
        <dbReference type="Google" id="ProtNLM"/>
    </source>
</evidence>
<dbReference type="EMBL" id="JBHUGI010000024">
    <property type="protein sequence ID" value="MFD1928093.1"/>
    <property type="molecule type" value="Genomic_DNA"/>
</dbReference>
<gene>
    <name evidence="2" type="ORF">ACFSFY_08480</name>
</gene>
<sequence>MVRSLSFIHLFVILAVSYIGGAILFREIPISTMEKLITFFDPRVVYGHQVGFVRPVAMTVLFFVIAFILSNIKQARFAILFLGALKSVLFGLSSAFLLGSGMKILDYSIWWFPFQFVICFLFLAFCAILNPPFFLGRNRWKKQSTNALPVIIITSVFVLILEIVIFYILLK</sequence>
<organism evidence="2 3">
    <name type="scientific">Sporosarcina siberiensis</name>
    <dbReference type="NCBI Taxonomy" id="1365606"/>
    <lineage>
        <taxon>Bacteria</taxon>
        <taxon>Bacillati</taxon>
        <taxon>Bacillota</taxon>
        <taxon>Bacilli</taxon>
        <taxon>Bacillales</taxon>
        <taxon>Caryophanaceae</taxon>
        <taxon>Sporosarcina</taxon>
    </lineage>
</organism>
<keyword evidence="1" id="KW-1133">Transmembrane helix</keyword>
<keyword evidence="3" id="KW-1185">Reference proteome</keyword>
<feature type="transmembrane region" description="Helical" evidence="1">
    <location>
        <begin position="147"/>
        <end position="170"/>
    </location>
</feature>
<keyword evidence="1" id="KW-0472">Membrane</keyword>
<feature type="transmembrane region" description="Helical" evidence="1">
    <location>
        <begin position="45"/>
        <end position="70"/>
    </location>
</feature>
<feature type="transmembrane region" description="Helical" evidence="1">
    <location>
        <begin position="7"/>
        <end position="25"/>
    </location>
</feature>
<comment type="caution">
    <text evidence="2">The sequence shown here is derived from an EMBL/GenBank/DDBJ whole genome shotgun (WGS) entry which is preliminary data.</text>
</comment>
<accession>A0ABW4SF47</accession>
<dbReference type="RefSeq" id="WP_381537139.1">
    <property type="nucleotide sequence ID" value="NZ_JBHUGI010000024.1"/>
</dbReference>
<proteinExistence type="predicted"/>
<keyword evidence="1" id="KW-0812">Transmembrane</keyword>
<feature type="transmembrane region" description="Helical" evidence="1">
    <location>
        <begin position="110"/>
        <end position="135"/>
    </location>
</feature>
<evidence type="ECO:0000313" key="3">
    <source>
        <dbReference type="Proteomes" id="UP001597218"/>
    </source>
</evidence>
<reference evidence="3" key="1">
    <citation type="journal article" date="2019" name="Int. J. Syst. Evol. Microbiol.">
        <title>The Global Catalogue of Microorganisms (GCM) 10K type strain sequencing project: providing services to taxonomists for standard genome sequencing and annotation.</title>
        <authorList>
            <consortium name="The Broad Institute Genomics Platform"/>
            <consortium name="The Broad Institute Genome Sequencing Center for Infectious Disease"/>
            <person name="Wu L."/>
            <person name="Ma J."/>
        </authorList>
    </citation>
    <scope>NUCLEOTIDE SEQUENCE [LARGE SCALE GENOMIC DNA]</scope>
    <source>
        <strain evidence="3">CGMCC 4.7177</strain>
    </source>
</reference>
<evidence type="ECO:0000313" key="2">
    <source>
        <dbReference type="EMBL" id="MFD1928093.1"/>
    </source>
</evidence>
<protein>
    <recommendedName>
        <fullName evidence="4">Integral membrane protein</fullName>
    </recommendedName>
</protein>
<dbReference type="Proteomes" id="UP001597218">
    <property type="component" value="Unassembled WGS sequence"/>
</dbReference>
<name>A0ABW4SF47_9BACL</name>
<evidence type="ECO:0000256" key="1">
    <source>
        <dbReference type="SAM" id="Phobius"/>
    </source>
</evidence>